<feature type="domain" description="Cdc37 Hsp90 binding" evidence="8">
    <location>
        <begin position="131"/>
        <end position="282"/>
    </location>
</feature>
<dbReference type="SUPFAM" id="SSF101391">
    <property type="entry name" value="Hsp90 co-chaperone CDC37"/>
    <property type="match status" value="1"/>
</dbReference>
<evidence type="ECO:0000259" key="7">
    <source>
        <dbReference type="SMART" id="SM01069"/>
    </source>
</evidence>
<keyword evidence="3" id="KW-0963">Cytoplasm</keyword>
<dbReference type="PANTHER" id="PTHR12800">
    <property type="entry name" value="CDC37-RELATED"/>
    <property type="match status" value="1"/>
</dbReference>
<feature type="region of interest" description="Disordered" evidence="6">
    <location>
        <begin position="42"/>
        <end position="64"/>
    </location>
</feature>
<protein>
    <recommendedName>
        <fullName evidence="5">Hsp90 chaperone protein kinase-targeting subunit</fullName>
    </recommendedName>
</protein>
<comment type="caution">
    <text evidence="10">The sequence shown here is derived from an EMBL/GenBank/DDBJ whole genome shotgun (WGS) entry which is preliminary data.</text>
</comment>
<evidence type="ECO:0000256" key="1">
    <source>
        <dbReference type="ARBA" id="ARBA00004496"/>
    </source>
</evidence>
<sequence length="396" mass="45883">MSRLDYSKWNNIEVSDDEDDTHPNIDTPSLFRWRHQARVERMEQAKKEKESFDEEATTHKKRVKEIQKKLKEVELAGKTDEVRKLNKDLGELKKQEDHFKKKEEELAKKDRLTPWNVDTLCQPGFEKTIINKGKPNTDESEDEKTKKMMSFMDKHEKEIKKFGMIKDYNASRDYLRDNPHLVREDTASYLTLWCVNLEMQEKQALVEVVSHQTIVMQYILELGKQLNRDPRSCIPGFFERIKTAERQYVEAFEDEIRAFKSRVKARAKEKVEAAIKEADEEERKSRLGPGGLDPVEIIETLPAALKECFETKNVARLQGVLAAMPKEDAIYHMQRCIDAGLWVPDAKAAGLTPASEELKKMNIAVESDSDSEYEAVDEEGEREERGEGDVTEMPLD</sequence>
<evidence type="ECO:0000256" key="2">
    <source>
        <dbReference type="ARBA" id="ARBA00006222"/>
    </source>
</evidence>
<feature type="domain" description="Cdc37 N-terminal" evidence="9">
    <location>
        <begin position="3"/>
        <end position="128"/>
    </location>
</feature>
<dbReference type="Pfam" id="PF08565">
    <property type="entry name" value="CDC37_M"/>
    <property type="match status" value="1"/>
</dbReference>
<feature type="region of interest" description="Disordered" evidence="6">
    <location>
        <begin position="1"/>
        <end position="28"/>
    </location>
</feature>
<dbReference type="GO" id="GO:0006457">
    <property type="term" value="P:protein folding"/>
    <property type="evidence" value="ECO:0007669"/>
    <property type="project" value="TreeGrafter"/>
</dbReference>
<dbReference type="Proteomes" id="UP001174909">
    <property type="component" value="Unassembled WGS sequence"/>
</dbReference>
<dbReference type="InterPro" id="IPR038189">
    <property type="entry name" value="Cdc37_Hsp90-bd_sf"/>
</dbReference>
<organism evidence="10 11">
    <name type="scientific">Geodia barretti</name>
    <name type="common">Barrett's horny sponge</name>
    <dbReference type="NCBI Taxonomy" id="519541"/>
    <lineage>
        <taxon>Eukaryota</taxon>
        <taxon>Metazoa</taxon>
        <taxon>Porifera</taxon>
        <taxon>Demospongiae</taxon>
        <taxon>Heteroscleromorpha</taxon>
        <taxon>Tetractinellida</taxon>
        <taxon>Astrophorina</taxon>
        <taxon>Geodiidae</taxon>
        <taxon>Geodia</taxon>
    </lineage>
</organism>
<comment type="similarity">
    <text evidence="2">Belongs to the CDC37 family.</text>
</comment>
<dbReference type="SMART" id="SM01070">
    <property type="entry name" value="CDC37_M"/>
    <property type="match status" value="1"/>
</dbReference>
<feature type="compositionally biased region" description="Acidic residues" evidence="6">
    <location>
        <begin position="367"/>
        <end position="381"/>
    </location>
</feature>
<dbReference type="PANTHER" id="PTHR12800:SF4">
    <property type="entry name" value="HSP90 CO-CHAPERONE CDC37"/>
    <property type="match status" value="1"/>
</dbReference>
<dbReference type="FunFam" id="1.20.58.610:FF:000001">
    <property type="entry name" value="Hsp90 co-chaperone Cdc37-like 1"/>
    <property type="match status" value="1"/>
</dbReference>
<comment type="subcellular location">
    <subcellularLocation>
        <location evidence="1">Cytoplasm</location>
    </subcellularLocation>
</comment>
<dbReference type="EMBL" id="CASHTH010002432">
    <property type="protein sequence ID" value="CAI8029760.1"/>
    <property type="molecule type" value="Genomic_DNA"/>
</dbReference>
<dbReference type="GO" id="GO:0051082">
    <property type="term" value="F:unfolded protein binding"/>
    <property type="evidence" value="ECO:0007669"/>
    <property type="project" value="TreeGrafter"/>
</dbReference>
<dbReference type="SMART" id="SM01069">
    <property type="entry name" value="CDC37_C"/>
    <property type="match status" value="1"/>
</dbReference>
<evidence type="ECO:0000256" key="5">
    <source>
        <dbReference type="ARBA" id="ARBA00031396"/>
    </source>
</evidence>
<dbReference type="Gene3D" id="1.20.58.610">
    <property type="entry name" value="Cdc37, Hsp90 binding domain"/>
    <property type="match status" value="1"/>
</dbReference>
<dbReference type="InterPro" id="IPR013855">
    <property type="entry name" value="Cdc37_N_dom"/>
</dbReference>
<reference evidence="10" key="1">
    <citation type="submission" date="2023-03" db="EMBL/GenBank/DDBJ databases">
        <authorList>
            <person name="Steffen K."/>
            <person name="Cardenas P."/>
        </authorList>
    </citation>
    <scope>NUCLEOTIDE SEQUENCE</scope>
</reference>
<dbReference type="InterPro" id="IPR004918">
    <property type="entry name" value="Cdc37"/>
</dbReference>
<evidence type="ECO:0000313" key="11">
    <source>
        <dbReference type="Proteomes" id="UP001174909"/>
    </source>
</evidence>
<evidence type="ECO:0000259" key="9">
    <source>
        <dbReference type="SMART" id="SM01071"/>
    </source>
</evidence>
<dbReference type="Pfam" id="PF08564">
    <property type="entry name" value="CDC37_C"/>
    <property type="match status" value="1"/>
</dbReference>
<dbReference type="GO" id="GO:0005737">
    <property type="term" value="C:cytoplasm"/>
    <property type="evidence" value="ECO:0007669"/>
    <property type="project" value="UniProtKB-SubCell"/>
</dbReference>
<dbReference type="Gene3D" id="6.10.140.250">
    <property type="match status" value="1"/>
</dbReference>
<name>A0AA35SGN4_GEOBA</name>
<evidence type="ECO:0000256" key="3">
    <source>
        <dbReference type="ARBA" id="ARBA00022490"/>
    </source>
</evidence>
<dbReference type="GO" id="GO:0031072">
    <property type="term" value="F:heat shock protein binding"/>
    <property type="evidence" value="ECO:0007669"/>
    <property type="project" value="TreeGrafter"/>
</dbReference>
<feature type="region of interest" description="Disordered" evidence="6">
    <location>
        <begin position="365"/>
        <end position="396"/>
    </location>
</feature>
<dbReference type="AlphaFoldDB" id="A0AA35SGN4"/>
<dbReference type="Pfam" id="PF03234">
    <property type="entry name" value="CDC37_N"/>
    <property type="match status" value="1"/>
</dbReference>
<gene>
    <name evidence="10" type="ORF">GBAR_LOCUS16877</name>
</gene>
<dbReference type="GO" id="GO:0051087">
    <property type="term" value="F:protein-folding chaperone binding"/>
    <property type="evidence" value="ECO:0007669"/>
    <property type="project" value="TreeGrafter"/>
</dbReference>
<keyword evidence="4" id="KW-0143">Chaperone</keyword>
<evidence type="ECO:0000256" key="4">
    <source>
        <dbReference type="ARBA" id="ARBA00023186"/>
    </source>
</evidence>
<evidence type="ECO:0000259" key="8">
    <source>
        <dbReference type="SMART" id="SM01070"/>
    </source>
</evidence>
<dbReference type="GO" id="GO:0019901">
    <property type="term" value="F:protein kinase binding"/>
    <property type="evidence" value="ECO:0007669"/>
    <property type="project" value="InterPro"/>
</dbReference>
<evidence type="ECO:0000313" key="10">
    <source>
        <dbReference type="EMBL" id="CAI8029760.1"/>
    </source>
</evidence>
<accession>A0AA35SGN4</accession>
<evidence type="ECO:0000256" key="6">
    <source>
        <dbReference type="SAM" id="MobiDB-lite"/>
    </source>
</evidence>
<proteinExistence type="inferred from homology"/>
<dbReference type="GO" id="GO:0050821">
    <property type="term" value="P:protein stabilization"/>
    <property type="evidence" value="ECO:0007669"/>
    <property type="project" value="TreeGrafter"/>
</dbReference>
<keyword evidence="11" id="KW-1185">Reference proteome</keyword>
<dbReference type="InterPro" id="IPR013873">
    <property type="entry name" value="Cdc37_C"/>
</dbReference>
<dbReference type="SMART" id="SM01071">
    <property type="entry name" value="CDC37_N"/>
    <property type="match status" value="1"/>
</dbReference>
<feature type="domain" description="Cdc37 C-terminal" evidence="7">
    <location>
        <begin position="286"/>
        <end position="387"/>
    </location>
</feature>
<dbReference type="InterPro" id="IPR013874">
    <property type="entry name" value="Cdc37_Hsp90-bd"/>
</dbReference>